<dbReference type="CDD" id="cd01061">
    <property type="entry name" value="RNase_T2_euk"/>
    <property type="match status" value="1"/>
</dbReference>
<dbReference type="Pfam" id="PF00445">
    <property type="entry name" value="Ribonuclease_T2"/>
    <property type="match status" value="1"/>
</dbReference>
<dbReference type="GO" id="GO:0033897">
    <property type="term" value="F:ribonuclease T2 activity"/>
    <property type="evidence" value="ECO:0007669"/>
    <property type="project" value="UniProtKB-EC"/>
</dbReference>
<dbReference type="InterPro" id="IPR001568">
    <property type="entry name" value="RNase_T2-like"/>
</dbReference>
<name>A0ABQ9NQX3_9PEZI</name>
<keyword evidence="7" id="KW-0456">Lyase</keyword>
<keyword evidence="3" id="KW-0540">Nuclease</keyword>
<sequence length="274" mass="30598">MVSFRHVLLASSAFLTLTSATNPRPHDTSVCSRQDLKVLSCTPAALTANDRCVESPSGLLLLTQLWNSDPGLGPPDRWTIHGLWPDYCNGSYPVSCDTSRAYSNIIEILEGYGQSRLLNYMRKLWRNDPAITLTNGTDADLWYHEWEKHGTCMSTLRPSCYRSYTSAREAVDYFAQTVFLDRRLPTYDYLAECGIVPSNSSTYARAALEGCVRDANGGGLPHVHCSRQGVLTEVWWYYHLAGRVKGGKYVRTNTTFPSNCPAEGVKYLPKLGSH</sequence>
<feature type="signal peptide" evidence="6">
    <location>
        <begin position="1"/>
        <end position="20"/>
    </location>
</feature>
<dbReference type="InterPro" id="IPR033697">
    <property type="entry name" value="Ribonuclease_T2_eukaryotic"/>
</dbReference>
<dbReference type="PANTHER" id="PTHR11240">
    <property type="entry name" value="RIBONUCLEASE T2"/>
    <property type="match status" value="1"/>
</dbReference>
<evidence type="ECO:0000256" key="6">
    <source>
        <dbReference type="SAM" id="SignalP"/>
    </source>
</evidence>
<dbReference type="PANTHER" id="PTHR11240:SF22">
    <property type="entry name" value="RIBONUCLEASE T2"/>
    <property type="match status" value="1"/>
</dbReference>
<dbReference type="PROSITE" id="PS00530">
    <property type="entry name" value="RNASE_T2_1"/>
    <property type="match status" value="1"/>
</dbReference>
<comment type="caution">
    <text evidence="7">The sequence shown here is derived from an EMBL/GenBank/DDBJ whole genome shotgun (WGS) entry which is preliminary data.</text>
</comment>
<feature type="chain" id="PRO_5046381110" description="ribonuclease T2" evidence="6">
    <location>
        <begin position="21"/>
        <end position="274"/>
    </location>
</feature>
<accession>A0ABQ9NQX3</accession>
<reference evidence="7" key="1">
    <citation type="submission" date="2022-10" db="EMBL/GenBank/DDBJ databases">
        <title>Culturing micro-colonial fungi from biological soil crusts in the Mojave desert and describing Neophaeococcomyces mojavensis, and introducing the new genera and species Taxawa tesnikishii.</title>
        <authorList>
            <person name="Kurbessoian T."/>
            <person name="Stajich J.E."/>
        </authorList>
    </citation>
    <scope>NUCLEOTIDE SEQUENCE</scope>
    <source>
        <strain evidence="7">TK_1</strain>
    </source>
</reference>
<proteinExistence type="inferred from homology"/>
<keyword evidence="8" id="KW-1185">Reference proteome</keyword>
<dbReference type="InterPro" id="IPR036430">
    <property type="entry name" value="RNase_T2-like_sf"/>
</dbReference>
<comment type="similarity">
    <text evidence="1 5">Belongs to the RNase T2 family.</text>
</comment>
<evidence type="ECO:0000256" key="4">
    <source>
        <dbReference type="ARBA" id="ARBA00023157"/>
    </source>
</evidence>
<dbReference type="InterPro" id="IPR018188">
    <property type="entry name" value="RNase_T2_His_AS_1"/>
</dbReference>
<dbReference type="SUPFAM" id="SSF55895">
    <property type="entry name" value="Ribonuclease Rh-like"/>
    <property type="match status" value="1"/>
</dbReference>
<evidence type="ECO:0000313" key="8">
    <source>
        <dbReference type="Proteomes" id="UP001172684"/>
    </source>
</evidence>
<evidence type="ECO:0000313" key="7">
    <source>
        <dbReference type="EMBL" id="KAJ9659356.1"/>
    </source>
</evidence>
<dbReference type="InterPro" id="IPR033130">
    <property type="entry name" value="RNase_T2_His_AS_2"/>
</dbReference>
<evidence type="ECO:0000256" key="1">
    <source>
        <dbReference type="ARBA" id="ARBA00007469"/>
    </source>
</evidence>
<dbReference type="Proteomes" id="UP001172684">
    <property type="component" value="Unassembled WGS sequence"/>
</dbReference>
<protein>
    <recommendedName>
        <fullName evidence="2">ribonuclease T2</fullName>
        <ecNumber evidence="2">4.6.1.19</ecNumber>
    </recommendedName>
</protein>
<keyword evidence="6" id="KW-0732">Signal</keyword>
<dbReference type="PROSITE" id="PS00531">
    <property type="entry name" value="RNASE_T2_2"/>
    <property type="match status" value="1"/>
</dbReference>
<keyword evidence="3" id="KW-0255">Endonuclease</keyword>
<evidence type="ECO:0000256" key="5">
    <source>
        <dbReference type="RuleBase" id="RU004328"/>
    </source>
</evidence>
<evidence type="ECO:0000256" key="2">
    <source>
        <dbReference type="ARBA" id="ARBA00012571"/>
    </source>
</evidence>
<keyword evidence="4" id="KW-1015">Disulfide bond</keyword>
<gene>
    <name evidence="7" type="primary">RBT7_2</name>
    <name evidence="7" type="ORF">H2201_007381</name>
</gene>
<keyword evidence="3" id="KW-0378">Hydrolase</keyword>
<dbReference type="Gene3D" id="3.90.730.10">
    <property type="entry name" value="Ribonuclease T2-like"/>
    <property type="match status" value="1"/>
</dbReference>
<dbReference type="EMBL" id="JAPDRL010000076">
    <property type="protein sequence ID" value="KAJ9659356.1"/>
    <property type="molecule type" value="Genomic_DNA"/>
</dbReference>
<evidence type="ECO:0000256" key="3">
    <source>
        <dbReference type="ARBA" id="ARBA00022759"/>
    </source>
</evidence>
<dbReference type="EC" id="4.6.1.19" evidence="2"/>
<organism evidence="7 8">
    <name type="scientific">Coniosporium apollinis</name>
    <dbReference type="NCBI Taxonomy" id="61459"/>
    <lineage>
        <taxon>Eukaryota</taxon>
        <taxon>Fungi</taxon>
        <taxon>Dikarya</taxon>
        <taxon>Ascomycota</taxon>
        <taxon>Pezizomycotina</taxon>
        <taxon>Dothideomycetes</taxon>
        <taxon>Dothideomycetes incertae sedis</taxon>
        <taxon>Coniosporium</taxon>
    </lineage>
</organism>